<evidence type="ECO:0000256" key="6">
    <source>
        <dbReference type="PROSITE-ProRule" id="PRU10141"/>
    </source>
</evidence>
<dbReference type="PROSITE" id="PS00107">
    <property type="entry name" value="PROTEIN_KINASE_ATP"/>
    <property type="match status" value="1"/>
</dbReference>
<proteinExistence type="predicted"/>
<evidence type="ECO:0000256" key="1">
    <source>
        <dbReference type="ARBA" id="ARBA00022527"/>
    </source>
</evidence>
<evidence type="ECO:0000313" key="8">
    <source>
        <dbReference type="EMBL" id="CAG8409124.1"/>
    </source>
</evidence>
<dbReference type="Proteomes" id="UP001152646">
    <property type="component" value="Unassembled WGS sequence"/>
</dbReference>
<dbReference type="Gene3D" id="1.10.510.10">
    <property type="entry name" value="Transferase(Phosphotransferase) domain 1"/>
    <property type="match status" value="1"/>
</dbReference>
<dbReference type="PANTHER" id="PTHR45646:SF11">
    <property type="entry name" value="SERINE_THREONINE-PROTEIN KINASE DOA"/>
    <property type="match status" value="1"/>
</dbReference>
<comment type="caution">
    <text evidence="8">The sequence shown here is derived from an EMBL/GenBank/DDBJ whole genome shotgun (WGS) entry which is preliminary data.</text>
</comment>
<dbReference type="PROSITE" id="PS50011">
    <property type="entry name" value="PROTEIN_KINASE_DOM"/>
    <property type="match status" value="1"/>
</dbReference>
<dbReference type="GO" id="GO:0004674">
    <property type="term" value="F:protein serine/threonine kinase activity"/>
    <property type="evidence" value="ECO:0007669"/>
    <property type="project" value="UniProtKB-KW"/>
</dbReference>
<dbReference type="SMART" id="SM00220">
    <property type="entry name" value="S_TKc"/>
    <property type="match status" value="1"/>
</dbReference>
<evidence type="ECO:0000256" key="4">
    <source>
        <dbReference type="ARBA" id="ARBA00022777"/>
    </source>
</evidence>
<keyword evidence="5 6" id="KW-0067">ATP-binding</keyword>
<dbReference type="InterPro" id="IPR011009">
    <property type="entry name" value="Kinase-like_dom_sf"/>
</dbReference>
<dbReference type="Gene3D" id="3.30.200.20">
    <property type="entry name" value="Phosphorylase Kinase, domain 1"/>
    <property type="match status" value="1"/>
</dbReference>
<reference evidence="8" key="1">
    <citation type="submission" date="2021-07" db="EMBL/GenBank/DDBJ databases">
        <authorList>
            <person name="Branca A.L. A."/>
        </authorList>
    </citation>
    <scope>NUCLEOTIDE SEQUENCE</scope>
</reference>
<dbReference type="InterPro" id="IPR051175">
    <property type="entry name" value="CLK_kinases"/>
</dbReference>
<evidence type="ECO:0000256" key="2">
    <source>
        <dbReference type="ARBA" id="ARBA00022679"/>
    </source>
</evidence>
<organism evidence="8 9">
    <name type="scientific">Penicillium salamii</name>
    <dbReference type="NCBI Taxonomy" id="1612424"/>
    <lineage>
        <taxon>Eukaryota</taxon>
        <taxon>Fungi</taxon>
        <taxon>Dikarya</taxon>
        <taxon>Ascomycota</taxon>
        <taxon>Pezizomycotina</taxon>
        <taxon>Eurotiomycetes</taxon>
        <taxon>Eurotiomycetidae</taxon>
        <taxon>Eurotiales</taxon>
        <taxon>Aspergillaceae</taxon>
        <taxon>Penicillium</taxon>
    </lineage>
</organism>
<dbReference type="InterPro" id="IPR000719">
    <property type="entry name" value="Prot_kinase_dom"/>
</dbReference>
<protein>
    <recommendedName>
        <fullName evidence="7">Protein kinase domain-containing protein</fullName>
    </recommendedName>
</protein>
<gene>
    <name evidence="8" type="ORF">PSALAMII_LOCUS8975</name>
</gene>
<evidence type="ECO:0000256" key="3">
    <source>
        <dbReference type="ARBA" id="ARBA00022741"/>
    </source>
</evidence>
<dbReference type="GO" id="GO:0005634">
    <property type="term" value="C:nucleus"/>
    <property type="evidence" value="ECO:0007669"/>
    <property type="project" value="TreeGrafter"/>
</dbReference>
<accession>A0A9W4JMT9</accession>
<dbReference type="GO" id="GO:0043484">
    <property type="term" value="P:regulation of RNA splicing"/>
    <property type="evidence" value="ECO:0007669"/>
    <property type="project" value="TreeGrafter"/>
</dbReference>
<evidence type="ECO:0000259" key="7">
    <source>
        <dbReference type="PROSITE" id="PS50011"/>
    </source>
</evidence>
<sequence>MRNLISFPFRPFQTCLLLSRLHSTSSKARQAQHHQNHIRGFSCTTALMSESPKSDNSSHHLYEPIEGVEKLESYRVGGYHSMTIGDYIHNRYQVVQKLGHGTYSTIWLARDQKDGKYVAIKVCTADSNPLEFSVLSELSNSQQSSSTSLGKRLIPSVLDRFEVQGSNGTHPCYVTIPARMSLSEAKDASYNRLFQLEVARALAAQLVLAVEYVHSQGFVHGDLHAGNVLLQLPFDLSQLSVEGLYKKYGEPEFEAIRRFDGQPLPPNIPSRVVLPIWLGEASDKLKLPEAKILLSDFGEAFSPAKQQRFESHTPLVSRPPEIRFDPHKPMSFPSDIWSLGCSLWSIIGQNPLFDGMFATEDSITCEQVDALGMLPPEWWHKWEGRHGRFTEDGKPINRDPYRSWEDRFEQDMQEPRKRKGMPCIEPAERDAIFKTLKSMLKFRCETRSSAKQILECEWMVKWALPEYEKIQRI</sequence>
<evidence type="ECO:0000256" key="5">
    <source>
        <dbReference type="ARBA" id="ARBA00022840"/>
    </source>
</evidence>
<feature type="domain" description="Protein kinase" evidence="7">
    <location>
        <begin position="92"/>
        <end position="459"/>
    </location>
</feature>
<keyword evidence="2" id="KW-0808">Transferase</keyword>
<keyword evidence="3 6" id="KW-0547">Nucleotide-binding</keyword>
<evidence type="ECO:0000313" key="9">
    <source>
        <dbReference type="Proteomes" id="UP001152646"/>
    </source>
</evidence>
<dbReference type="PANTHER" id="PTHR45646">
    <property type="entry name" value="SERINE/THREONINE-PROTEIN KINASE DOA-RELATED"/>
    <property type="match status" value="1"/>
</dbReference>
<dbReference type="SUPFAM" id="SSF56112">
    <property type="entry name" value="Protein kinase-like (PK-like)"/>
    <property type="match status" value="1"/>
</dbReference>
<dbReference type="Pfam" id="PF00069">
    <property type="entry name" value="Pkinase"/>
    <property type="match status" value="1"/>
</dbReference>
<dbReference type="InterPro" id="IPR017441">
    <property type="entry name" value="Protein_kinase_ATP_BS"/>
</dbReference>
<dbReference type="GO" id="GO:0005524">
    <property type="term" value="F:ATP binding"/>
    <property type="evidence" value="ECO:0007669"/>
    <property type="project" value="UniProtKB-UniRule"/>
</dbReference>
<dbReference type="OrthoDB" id="5979581at2759"/>
<dbReference type="AlphaFoldDB" id="A0A9W4JMT9"/>
<dbReference type="EMBL" id="CAJVPA010000217">
    <property type="protein sequence ID" value="CAG8409124.1"/>
    <property type="molecule type" value="Genomic_DNA"/>
</dbReference>
<keyword evidence="1" id="KW-0723">Serine/threonine-protein kinase</keyword>
<feature type="binding site" evidence="6">
    <location>
        <position position="121"/>
    </location>
    <ligand>
        <name>ATP</name>
        <dbReference type="ChEBI" id="CHEBI:30616"/>
    </ligand>
</feature>
<name>A0A9W4JMT9_9EURO</name>
<keyword evidence="4" id="KW-0418">Kinase</keyword>